<gene>
    <name evidence="1" type="ORF">ADN00_18925</name>
</gene>
<keyword evidence="2" id="KW-1185">Reference proteome</keyword>
<reference evidence="1 2" key="1">
    <citation type="submission" date="2015-07" db="EMBL/GenBank/DDBJ databases">
        <title>Genome sequence of Ornatilinea apprima DSM 23815.</title>
        <authorList>
            <person name="Hemp J."/>
            <person name="Ward L.M."/>
            <person name="Pace L.A."/>
            <person name="Fischer W.W."/>
        </authorList>
    </citation>
    <scope>NUCLEOTIDE SEQUENCE [LARGE SCALE GENOMIC DNA]</scope>
    <source>
        <strain evidence="1 2">P3M-1</strain>
    </source>
</reference>
<organism evidence="1 2">
    <name type="scientific">Ornatilinea apprima</name>
    <dbReference type="NCBI Taxonomy" id="1134406"/>
    <lineage>
        <taxon>Bacteria</taxon>
        <taxon>Bacillati</taxon>
        <taxon>Chloroflexota</taxon>
        <taxon>Anaerolineae</taxon>
        <taxon>Anaerolineales</taxon>
        <taxon>Anaerolineaceae</taxon>
        <taxon>Ornatilinea</taxon>
    </lineage>
</organism>
<evidence type="ECO:0000313" key="2">
    <source>
        <dbReference type="Proteomes" id="UP000050417"/>
    </source>
</evidence>
<accession>A0A0P6WK91</accession>
<name>A0A0P6WK91_9CHLR</name>
<dbReference type="Proteomes" id="UP000050417">
    <property type="component" value="Unassembled WGS sequence"/>
</dbReference>
<sequence>MSTFLNREQAQKQNEHILEEQISALSAENAVLHEMLGNYAAKVAKLEFEILLLHSREEGIDGGNQPD</sequence>
<dbReference type="RefSeq" id="WP_075064604.1">
    <property type="nucleotide sequence ID" value="NZ_LGCL01000045.1"/>
</dbReference>
<dbReference type="STRING" id="1134406.ADN00_18925"/>
<dbReference type="EMBL" id="LGCL01000045">
    <property type="protein sequence ID" value="KPL70116.1"/>
    <property type="molecule type" value="Genomic_DNA"/>
</dbReference>
<proteinExistence type="predicted"/>
<evidence type="ECO:0000313" key="1">
    <source>
        <dbReference type="EMBL" id="KPL70116.1"/>
    </source>
</evidence>
<protein>
    <submittedName>
        <fullName evidence="1">Uncharacterized protein</fullName>
    </submittedName>
</protein>
<comment type="caution">
    <text evidence="1">The sequence shown here is derived from an EMBL/GenBank/DDBJ whole genome shotgun (WGS) entry which is preliminary data.</text>
</comment>
<dbReference type="AlphaFoldDB" id="A0A0P6WK91"/>